<reference evidence="9 10" key="1">
    <citation type="submission" date="2015-11" db="EMBL/GenBank/DDBJ databases">
        <title>Aspergillus lentulus strain IFM 54703T.</title>
        <authorList>
            <person name="Kusuya Y."/>
            <person name="Sakai K."/>
            <person name="Kamei K."/>
            <person name="Takahashi H."/>
            <person name="Yaguchi T."/>
        </authorList>
    </citation>
    <scope>NUCLEOTIDE SEQUENCE [LARGE SCALE GENOMIC DNA]</scope>
    <source>
        <strain evidence="9 10">IFM 54703</strain>
    </source>
</reference>
<comment type="caution">
    <text evidence="9">The sequence shown here is derived from an EMBL/GenBank/DDBJ whole genome shotgun (WGS) entry which is preliminary data.</text>
</comment>
<accession>A0AAN4PQK3</accession>
<keyword evidence="5" id="KW-0804">Transcription</keyword>
<dbReference type="AlphaFoldDB" id="A0AAN4PQK3"/>
<dbReference type="Gene3D" id="3.40.50.720">
    <property type="entry name" value="NAD(P)-binding Rossmann-like Domain"/>
    <property type="match status" value="1"/>
</dbReference>
<feature type="region of interest" description="Disordered" evidence="7">
    <location>
        <begin position="432"/>
        <end position="461"/>
    </location>
</feature>
<evidence type="ECO:0000256" key="5">
    <source>
        <dbReference type="ARBA" id="ARBA00023163"/>
    </source>
</evidence>
<dbReference type="InterPro" id="IPR002347">
    <property type="entry name" value="SDR_fam"/>
</dbReference>
<dbReference type="InterPro" id="IPR007219">
    <property type="entry name" value="XnlR_reg_dom"/>
</dbReference>
<evidence type="ECO:0000313" key="9">
    <source>
        <dbReference type="EMBL" id="GAQ10316.1"/>
    </source>
</evidence>
<dbReference type="PRINTS" id="PR00081">
    <property type="entry name" value="GDHRDH"/>
</dbReference>
<evidence type="ECO:0000256" key="1">
    <source>
        <dbReference type="ARBA" id="ARBA00022833"/>
    </source>
</evidence>
<dbReference type="SMART" id="SM00906">
    <property type="entry name" value="Fungal_trans"/>
    <property type="match status" value="1"/>
</dbReference>
<feature type="domain" description="Xylanolytic transcriptional activator regulatory" evidence="8">
    <location>
        <begin position="193"/>
        <end position="266"/>
    </location>
</feature>
<dbReference type="SUPFAM" id="SSF51735">
    <property type="entry name" value="NAD(P)-binding Rossmann-fold domains"/>
    <property type="match status" value="1"/>
</dbReference>
<evidence type="ECO:0000256" key="2">
    <source>
        <dbReference type="ARBA" id="ARBA00022857"/>
    </source>
</evidence>
<dbReference type="Proteomes" id="UP000051487">
    <property type="component" value="Unassembled WGS sequence"/>
</dbReference>
<name>A0AAN4PQK3_ASPLE</name>
<sequence>MDARNDAREWEKERHEQQGLQFQNDFVSWDFRESPQSVPSMTRFANSSTEHEYASKSPILVDHLDPLDVDILNQRHAFDLPSQAVCDVLVDVFFKWIAPVLPVIIRHDFMRRYRNPQDPPSILLLQAVLMVASRFHHDAQSTGNGAISPRIFYKKVKALYDAGYERDPTTVLQAVVLLGVYWDGPDDLTESGIFYWSRLGIALAQEHGLHQSESYVTLSATKRRVWKRIWWTLYTRDRSVAAAFGRPLHINSGDCTVEDLRESDFIEYDENDSVTDRTAALFFMQSTEDSRMKGAAQCELGLNDWLVSCPSELQWRQSRHNFWSAILYSTFYTIVCQLHLLQTPDSSKEAQSSAFHAATSIVSILETLQSRGELKYTPSFIICHAVVSFVTLRSQMEASIPSLLHAIRQNLEANLDMLQFERKLSVAAEKCRKRARGEENDDSTPSRSSARFKRPKATERHKMTSNNPVALVVGASRGIGRQIAIDLAKNGYKVVVAAKTTSDAYATVPFPPDPNSSQSTINTVEREIKESGGEAFALPVDVRDVKQVENLVHEAVRLAGRLDVLVYNSGAIWWSSVANTPTKRFQLMQRVNPEGLYASVQAALPYFEKNGWKGRIIVVSPPIYSRFFRGKTAYAMGKVGMSVLTKGLAMDFVRQGAKDMAITSIWPAVSIESAATEATTNEDPSRKADLRKPTIFSDAILGILNSPTDIVNGQLVLDEDFLRDHCGVSDFSKYAVVPGSQPRRIMPKELPVLEVAEQDDEGMRVDSTKLRKAKL</sequence>
<dbReference type="PROSITE" id="PS00061">
    <property type="entry name" value="ADH_SHORT"/>
    <property type="match status" value="1"/>
</dbReference>
<keyword evidence="3" id="KW-0805">Transcription regulation</keyword>
<evidence type="ECO:0000313" key="10">
    <source>
        <dbReference type="Proteomes" id="UP000051487"/>
    </source>
</evidence>
<dbReference type="GO" id="GO:0006351">
    <property type="term" value="P:DNA-templated transcription"/>
    <property type="evidence" value="ECO:0007669"/>
    <property type="project" value="InterPro"/>
</dbReference>
<keyword evidence="1" id="KW-0862">Zinc</keyword>
<evidence type="ECO:0000256" key="7">
    <source>
        <dbReference type="SAM" id="MobiDB-lite"/>
    </source>
</evidence>
<evidence type="ECO:0000256" key="3">
    <source>
        <dbReference type="ARBA" id="ARBA00023015"/>
    </source>
</evidence>
<evidence type="ECO:0000256" key="4">
    <source>
        <dbReference type="ARBA" id="ARBA00023125"/>
    </source>
</evidence>
<keyword evidence="6" id="KW-0539">Nucleus</keyword>
<dbReference type="GO" id="GO:0044550">
    <property type="term" value="P:secondary metabolite biosynthetic process"/>
    <property type="evidence" value="ECO:0007669"/>
    <property type="project" value="UniProtKB-ARBA"/>
</dbReference>
<dbReference type="CDD" id="cd12148">
    <property type="entry name" value="fungal_TF_MHR"/>
    <property type="match status" value="1"/>
</dbReference>
<dbReference type="InterPro" id="IPR036291">
    <property type="entry name" value="NAD(P)-bd_dom_sf"/>
</dbReference>
<dbReference type="Pfam" id="PF00106">
    <property type="entry name" value="adh_short"/>
    <property type="match status" value="2"/>
</dbReference>
<dbReference type="GO" id="GO:0003677">
    <property type="term" value="F:DNA binding"/>
    <property type="evidence" value="ECO:0007669"/>
    <property type="project" value="UniProtKB-KW"/>
</dbReference>
<evidence type="ECO:0000259" key="8">
    <source>
        <dbReference type="SMART" id="SM00906"/>
    </source>
</evidence>
<dbReference type="InterPro" id="IPR020904">
    <property type="entry name" value="Sc_DH/Rdtase_CS"/>
</dbReference>
<dbReference type="GO" id="GO:0008270">
    <property type="term" value="F:zinc ion binding"/>
    <property type="evidence" value="ECO:0007669"/>
    <property type="project" value="InterPro"/>
</dbReference>
<evidence type="ECO:0000256" key="6">
    <source>
        <dbReference type="ARBA" id="ARBA00023242"/>
    </source>
</evidence>
<organism evidence="9 10">
    <name type="scientific">Aspergillus lentulus</name>
    <dbReference type="NCBI Taxonomy" id="293939"/>
    <lineage>
        <taxon>Eukaryota</taxon>
        <taxon>Fungi</taxon>
        <taxon>Dikarya</taxon>
        <taxon>Ascomycota</taxon>
        <taxon>Pezizomycotina</taxon>
        <taxon>Eurotiomycetes</taxon>
        <taxon>Eurotiomycetidae</taxon>
        <taxon>Eurotiales</taxon>
        <taxon>Aspergillaceae</taxon>
        <taxon>Aspergillus</taxon>
        <taxon>Aspergillus subgen. Fumigati</taxon>
    </lineage>
</organism>
<dbReference type="PANTHER" id="PTHR47171">
    <property type="entry name" value="FARA-RELATED"/>
    <property type="match status" value="1"/>
</dbReference>
<keyword evidence="2" id="KW-0521">NADP</keyword>
<dbReference type="EMBL" id="BCLY01000016">
    <property type="protein sequence ID" value="GAQ10316.1"/>
    <property type="molecule type" value="Genomic_DNA"/>
</dbReference>
<dbReference type="CDD" id="cd05338">
    <property type="entry name" value="DHRS1_HSDL2-like_SDR_c"/>
    <property type="match status" value="1"/>
</dbReference>
<dbReference type="InterPro" id="IPR052073">
    <property type="entry name" value="Amide_Lactam_Regulators"/>
</dbReference>
<keyword evidence="4" id="KW-0238">DNA-binding</keyword>
<dbReference type="PANTHER" id="PTHR47171:SF3">
    <property type="entry name" value="FARA-RELATED"/>
    <property type="match status" value="1"/>
</dbReference>
<proteinExistence type="predicted"/>
<gene>
    <name evidence="9" type="ORF">ALT_7637</name>
</gene>
<protein>
    <submittedName>
        <fullName evidence="9">Cutinase transcription factor 1 alpha</fullName>
    </submittedName>
</protein>
<dbReference type="Pfam" id="PF04082">
    <property type="entry name" value="Fungal_trans"/>
    <property type="match status" value="1"/>
</dbReference>